<evidence type="ECO:0000256" key="3">
    <source>
        <dbReference type="ARBA" id="ARBA00004477"/>
    </source>
</evidence>
<keyword evidence="14" id="KW-0967">Endosome</keyword>
<evidence type="ECO:0000256" key="23">
    <source>
        <dbReference type="ARBA" id="ARBA00023235"/>
    </source>
</evidence>
<dbReference type="EC" id="7.6.2.3" evidence="26"/>
<feature type="transmembrane region" description="Helical" evidence="37">
    <location>
        <begin position="843"/>
        <end position="860"/>
    </location>
</feature>
<evidence type="ECO:0000256" key="28">
    <source>
        <dbReference type="ARBA" id="ARBA00031358"/>
    </source>
</evidence>
<dbReference type="FunFam" id="3.40.50.300:FF:000163">
    <property type="entry name" value="Multidrug resistance-associated protein member 4"/>
    <property type="match status" value="1"/>
</dbReference>
<dbReference type="EMBL" id="LR782600">
    <property type="protein sequence ID" value="CAB3219633.1"/>
    <property type="molecule type" value="mRNA"/>
</dbReference>
<comment type="similarity">
    <text evidence="6">Belongs to the ABC transporter superfamily. ABCC family. Conjugate transporter (TC 3.A.1.208) subfamily.</text>
</comment>
<dbReference type="SMART" id="SM00382">
    <property type="entry name" value="AAA"/>
    <property type="match status" value="2"/>
</dbReference>
<evidence type="ECO:0000256" key="6">
    <source>
        <dbReference type="ARBA" id="ARBA00009726"/>
    </source>
</evidence>
<evidence type="ECO:0000256" key="15">
    <source>
        <dbReference type="ARBA" id="ARBA00022824"/>
    </source>
</evidence>
<evidence type="ECO:0000256" key="13">
    <source>
        <dbReference type="ARBA" id="ARBA00022741"/>
    </source>
</evidence>
<evidence type="ECO:0000256" key="26">
    <source>
        <dbReference type="ARBA" id="ARBA00024220"/>
    </source>
</evidence>
<dbReference type="InterPro" id="IPR009147">
    <property type="entry name" value="CFTR/ABCC7"/>
</dbReference>
<name>A0A6F9D5B2_9ASCI</name>
<keyword evidence="11" id="KW-0597">Phosphoprotein</keyword>
<comment type="catalytic activity">
    <reaction evidence="33">
        <text>leukotriene C4(in) + ATP + H2O = leukotriene C4(out) + ADP + phosphate + H(+)</text>
        <dbReference type="Rhea" id="RHEA:38963"/>
        <dbReference type="ChEBI" id="CHEBI:15377"/>
        <dbReference type="ChEBI" id="CHEBI:15378"/>
        <dbReference type="ChEBI" id="CHEBI:30616"/>
        <dbReference type="ChEBI" id="CHEBI:43474"/>
        <dbReference type="ChEBI" id="CHEBI:57973"/>
        <dbReference type="ChEBI" id="CHEBI:456216"/>
    </reaction>
    <physiologicalReaction direction="left-to-right" evidence="33">
        <dbReference type="Rhea" id="RHEA:38964"/>
    </physiologicalReaction>
</comment>
<dbReference type="FunFam" id="1.20.1560.10:FF:000014">
    <property type="entry name" value="Multidrug resistance-associated protein member 4"/>
    <property type="match status" value="1"/>
</dbReference>
<dbReference type="GO" id="GO:0016887">
    <property type="term" value="F:ATP hydrolysis activity"/>
    <property type="evidence" value="ECO:0007669"/>
    <property type="project" value="InterPro"/>
</dbReference>
<evidence type="ECO:0000256" key="7">
    <source>
        <dbReference type="ARBA" id="ARBA00012191"/>
    </source>
</evidence>
<dbReference type="SUPFAM" id="SSF90123">
    <property type="entry name" value="ABC transporter transmembrane region"/>
    <property type="match status" value="2"/>
</dbReference>
<comment type="similarity">
    <text evidence="5">Belongs to the ABC transporter superfamily. ABCC family. CFTR transporter (TC 3.A.1.202) subfamily.</text>
</comment>
<evidence type="ECO:0000256" key="24">
    <source>
        <dbReference type="ARBA" id="ARBA00023303"/>
    </source>
</evidence>
<evidence type="ECO:0000256" key="2">
    <source>
        <dbReference type="ARBA" id="ARBA00004424"/>
    </source>
</evidence>
<evidence type="ECO:0000256" key="36">
    <source>
        <dbReference type="ARBA" id="ARBA00048778"/>
    </source>
</evidence>
<dbReference type="InterPro" id="IPR003593">
    <property type="entry name" value="AAA+_ATPase"/>
</dbReference>
<keyword evidence="21" id="KW-0325">Glycoprotein</keyword>
<reference evidence="40" key="1">
    <citation type="submission" date="2020-04" db="EMBL/GenBank/DDBJ databases">
        <authorList>
            <person name="Neveu A P."/>
        </authorList>
    </citation>
    <scope>NUCLEOTIDE SEQUENCE</scope>
    <source>
        <tissue evidence="40">Whole embryo</tissue>
    </source>
</reference>
<comment type="catalytic activity">
    <reaction evidence="32">
        <text>hydrogencarbonate(in) = hydrogencarbonate(out)</text>
        <dbReference type="Rhea" id="RHEA:28695"/>
        <dbReference type="ChEBI" id="CHEBI:17544"/>
    </reaction>
</comment>
<dbReference type="GO" id="GO:0055038">
    <property type="term" value="C:recycling endosome membrane"/>
    <property type="evidence" value="ECO:0007669"/>
    <property type="project" value="UniProtKB-SubCell"/>
</dbReference>
<comment type="catalytic activity">
    <reaction evidence="30">
        <text>ATP + H2O + xenobioticSide 1 = ADP + phosphate + xenobioticSide 2.</text>
        <dbReference type="EC" id="7.6.2.2"/>
    </reaction>
</comment>
<dbReference type="GO" id="GO:0005260">
    <property type="term" value="F:intracellularly ATP-gated chloride channel activity"/>
    <property type="evidence" value="ECO:0007669"/>
    <property type="project" value="UniProtKB-EC"/>
</dbReference>
<evidence type="ECO:0000256" key="33">
    <source>
        <dbReference type="ARBA" id="ARBA00047523"/>
    </source>
</evidence>
<feature type="transmembrane region" description="Helical" evidence="37">
    <location>
        <begin position="232"/>
        <end position="251"/>
    </location>
</feature>
<keyword evidence="10" id="KW-0813">Transport</keyword>
<dbReference type="PROSITE" id="PS50893">
    <property type="entry name" value="ABC_TRANSPORTER_2"/>
    <property type="match status" value="2"/>
</dbReference>
<keyword evidence="19 37" id="KW-0472">Membrane</keyword>
<keyword evidence="22" id="KW-0868">Chloride</keyword>
<evidence type="ECO:0000256" key="30">
    <source>
        <dbReference type="ARBA" id="ARBA00034018"/>
    </source>
</evidence>
<evidence type="ECO:0000259" key="38">
    <source>
        <dbReference type="PROSITE" id="PS50893"/>
    </source>
</evidence>
<dbReference type="InterPro" id="IPR027417">
    <property type="entry name" value="P-loop_NTPase"/>
</dbReference>
<keyword evidence="16" id="KW-0067">ATP-binding</keyword>
<dbReference type="CDD" id="cd03244">
    <property type="entry name" value="ABCC_MRP_domain2"/>
    <property type="match status" value="1"/>
</dbReference>
<comment type="catalytic activity">
    <reaction evidence="34">
        <text>17beta-estradiol 17-O-(beta-D-glucuronate)(in) + ATP + H2O = 17beta-estradiol 17-O-(beta-D-glucuronate)(out) + ADP + phosphate + H(+)</text>
        <dbReference type="Rhea" id="RHEA:60128"/>
        <dbReference type="ChEBI" id="CHEBI:15377"/>
        <dbReference type="ChEBI" id="CHEBI:15378"/>
        <dbReference type="ChEBI" id="CHEBI:30616"/>
        <dbReference type="ChEBI" id="CHEBI:43474"/>
        <dbReference type="ChEBI" id="CHEBI:82961"/>
        <dbReference type="ChEBI" id="CHEBI:456216"/>
    </reaction>
    <physiologicalReaction direction="left-to-right" evidence="34">
        <dbReference type="Rhea" id="RHEA:60129"/>
    </physiologicalReaction>
</comment>
<dbReference type="EC" id="7.6.2.2" evidence="7"/>
<keyword evidence="24" id="KW-0407">Ion channel</keyword>
<feature type="transmembrane region" description="Helical" evidence="37">
    <location>
        <begin position="206"/>
        <end position="226"/>
    </location>
</feature>
<dbReference type="GO" id="GO:0016323">
    <property type="term" value="C:basolateral plasma membrane"/>
    <property type="evidence" value="ECO:0007669"/>
    <property type="project" value="UniProtKB-ARBA"/>
</dbReference>
<dbReference type="EC" id="5.6.1.6" evidence="8"/>
<dbReference type="GO" id="GO:0034707">
    <property type="term" value="C:chloride channel complex"/>
    <property type="evidence" value="ECO:0007669"/>
    <property type="project" value="UniProtKB-KW"/>
</dbReference>
<dbReference type="InterPro" id="IPR050173">
    <property type="entry name" value="ABC_transporter_C-like"/>
</dbReference>
<evidence type="ECO:0000256" key="14">
    <source>
        <dbReference type="ARBA" id="ARBA00022753"/>
    </source>
</evidence>
<feature type="transmembrane region" description="Helical" evidence="37">
    <location>
        <begin position="1061"/>
        <end position="1079"/>
    </location>
</feature>
<dbReference type="GO" id="GO:0031901">
    <property type="term" value="C:early endosome membrane"/>
    <property type="evidence" value="ECO:0007669"/>
    <property type="project" value="UniProtKB-SubCell"/>
</dbReference>
<dbReference type="PRINTS" id="PR01851">
    <property type="entry name" value="CYSFIBREGLTR"/>
</dbReference>
<evidence type="ECO:0000256" key="37">
    <source>
        <dbReference type="SAM" id="Phobius"/>
    </source>
</evidence>
<evidence type="ECO:0000256" key="1">
    <source>
        <dbReference type="ARBA" id="ARBA00004195"/>
    </source>
</evidence>
<keyword evidence="17 37" id="KW-1133">Transmembrane helix</keyword>
<evidence type="ECO:0000256" key="35">
    <source>
        <dbReference type="ARBA" id="ARBA00048007"/>
    </source>
</evidence>
<feature type="transmembrane region" description="Helical" evidence="37">
    <location>
        <begin position="760"/>
        <end position="782"/>
    </location>
</feature>
<dbReference type="InterPro" id="IPR003439">
    <property type="entry name" value="ABC_transporter-like_ATP-bd"/>
</dbReference>
<dbReference type="GO" id="GO:0016324">
    <property type="term" value="C:apical plasma membrane"/>
    <property type="evidence" value="ECO:0007669"/>
    <property type="project" value="UniProtKB-SubCell"/>
</dbReference>
<evidence type="ECO:0000256" key="4">
    <source>
        <dbReference type="ARBA" id="ARBA00004520"/>
    </source>
</evidence>
<evidence type="ECO:0000256" key="34">
    <source>
        <dbReference type="ARBA" id="ARBA00047576"/>
    </source>
</evidence>
<feature type="transmembrane region" description="Helical" evidence="37">
    <location>
        <begin position="942"/>
        <end position="962"/>
    </location>
</feature>
<evidence type="ECO:0000259" key="39">
    <source>
        <dbReference type="PROSITE" id="PS50929"/>
    </source>
</evidence>
<dbReference type="PANTHER" id="PTHR24223">
    <property type="entry name" value="ATP-BINDING CASSETTE SUB-FAMILY C"/>
    <property type="match status" value="1"/>
</dbReference>
<dbReference type="PROSITE" id="PS00211">
    <property type="entry name" value="ABC_TRANSPORTER_1"/>
    <property type="match status" value="2"/>
</dbReference>
<dbReference type="GO" id="GO:0008559">
    <property type="term" value="F:ABC-type xenobiotic transporter activity"/>
    <property type="evidence" value="ECO:0007669"/>
    <property type="project" value="UniProtKB-EC"/>
</dbReference>
<evidence type="ECO:0000256" key="5">
    <source>
        <dbReference type="ARBA" id="ARBA00009118"/>
    </source>
</evidence>
<keyword evidence="15" id="KW-0256">Endoplasmic reticulum</keyword>
<dbReference type="PROSITE" id="PS50929">
    <property type="entry name" value="ABC_TM1F"/>
    <property type="match status" value="2"/>
</dbReference>
<feature type="transmembrane region" description="Helical" evidence="37">
    <location>
        <begin position="93"/>
        <end position="118"/>
    </location>
</feature>
<dbReference type="Pfam" id="PF00005">
    <property type="entry name" value="ABC_tran"/>
    <property type="match status" value="2"/>
</dbReference>
<comment type="catalytic activity">
    <reaction evidence="31">
        <text>ATP + H2O + closed Cl(-) channel = ADP + phosphate + open Cl(-) channel.</text>
        <dbReference type="EC" id="5.6.1.6"/>
    </reaction>
</comment>
<feature type="domain" description="ABC transporter" evidence="38">
    <location>
        <begin position="409"/>
        <end position="639"/>
    </location>
</feature>
<comment type="catalytic activity">
    <reaction evidence="36">
        <text>ATP + H2O = ADP + phosphate + H(+)</text>
        <dbReference type="Rhea" id="RHEA:13065"/>
        <dbReference type="ChEBI" id="CHEBI:15377"/>
        <dbReference type="ChEBI" id="CHEBI:15378"/>
        <dbReference type="ChEBI" id="CHEBI:30616"/>
        <dbReference type="ChEBI" id="CHEBI:43474"/>
        <dbReference type="ChEBI" id="CHEBI:456216"/>
    </reaction>
    <physiologicalReaction direction="left-to-right" evidence="36">
        <dbReference type="Rhea" id="RHEA:13066"/>
    </physiologicalReaction>
</comment>
<comment type="subcellular location">
    <subcellularLocation>
        <location evidence="2">Apical cell membrane</location>
        <topology evidence="2">Multi-pass membrane protein</topology>
    </subcellularLocation>
    <subcellularLocation>
        <location evidence="4">Early endosome membrane</location>
        <topology evidence="4">Multi-pass membrane protein</topology>
    </subcellularLocation>
    <subcellularLocation>
        <location evidence="3">Endoplasmic reticulum membrane</location>
        <topology evidence="3">Multi-pass membrane protein</topology>
    </subcellularLocation>
    <subcellularLocation>
        <location evidence="1">Recycling endosome membrane</location>
        <topology evidence="1">Multi-pass membrane protein</topology>
    </subcellularLocation>
</comment>
<evidence type="ECO:0000256" key="12">
    <source>
        <dbReference type="ARBA" id="ARBA00022692"/>
    </source>
</evidence>
<feature type="domain" description="ABC transporter" evidence="38">
    <location>
        <begin position="1124"/>
        <end position="1358"/>
    </location>
</feature>
<feature type="transmembrane region" description="Helical" evidence="37">
    <location>
        <begin position="1034"/>
        <end position="1055"/>
    </location>
</feature>
<feature type="transmembrane region" description="Helical" evidence="37">
    <location>
        <begin position="130"/>
        <end position="153"/>
    </location>
</feature>
<proteinExistence type="evidence at transcript level"/>
<gene>
    <name evidence="40" type="primary">Abcc4</name>
</gene>
<dbReference type="CDD" id="cd03250">
    <property type="entry name" value="ABCC_MRP_domain1"/>
    <property type="match status" value="1"/>
</dbReference>
<evidence type="ECO:0000256" key="31">
    <source>
        <dbReference type="ARBA" id="ARBA00034073"/>
    </source>
</evidence>
<dbReference type="Gene3D" id="3.40.50.300">
    <property type="entry name" value="P-loop containing nucleotide triphosphate hydrolases"/>
    <property type="match status" value="2"/>
</dbReference>
<evidence type="ECO:0000313" key="40">
    <source>
        <dbReference type="EMBL" id="CAB3219633.1"/>
    </source>
</evidence>
<evidence type="ECO:0000256" key="29">
    <source>
        <dbReference type="ARBA" id="ARBA00033163"/>
    </source>
</evidence>
<dbReference type="GO" id="GO:0015431">
    <property type="term" value="F:ABC-type glutathione S-conjugate transporter activity"/>
    <property type="evidence" value="ECO:0007669"/>
    <property type="project" value="UniProtKB-EC"/>
</dbReference>
<comment type="catalytic activity">
    <reaction evidence="35">
        <text>an S-substituted glutathione(in) + ATP + H2O = an S-substituted glutathione(out) + ADP + phosphate + H(+)</text>
        <dbReference type="Rhea" id="RHEA:19121"/>
        <dbReference type="ChEBI" id="CHEBI:15377"/>
        <dbReference type="ChEBI" id="CHEBI:15378"/>
        <dbReference type="ChEBI" id="CHEBI:30616"/>
        <dbReference type="ChEBI" id="CHEBI:43474"/>
        <dbReference type="ChEBI" id="CHEBI:90779"/>
        <dbReference type="ChEBI" id="CHEBI:456216"/>
        <dbReference type="EC" id="7.6.2.3"/>
    </reaction>
    <physiologicalReaction direction="left-to-right" evidence="35">
        <dbReference type="Rhea" id="RHEA:19122"/>
    </physiologicalReaction>
</comment>
<evidence type="ECO:0000256" key="19">
    <source>
        <dbReference type="ARBA" id="ARBA00023136"/>
    </source>
</evidence>
<evidence type="ECO:0000256" key="21">
    <source>
        <dbReference type="ARBA" id="ARBA00023180"/>
    </source>
</evidence>
<feature type="domain" description="ABC transmembrane type-1" evidence="39">
    <location>
        <begin position="844"/>
        <end position="1087"/>
    </location>
</feature>
<keyword evidence="13" id="KW-0547">Nucleotide-binding</keyword>
<dbReference type="Pfam" id="PF00664">
    <property type="entry name" value="ABC_membrane"/>
    <property type="match status" value="2"/>
</dbReference>
<comment type="catalytic activity">
    <reaction evidence="25">
        <text>chloride(in) = chloride(out)</text>
        <dbReference type="Rhea" id="RHEA:29823"/>
        <dbReference type="ChEBI" id="CHEBI:17996"/>
    </reaction>
</comment>
<evidence type="ECO:0000256" key="9">
    <source>
        <dbReference type="ARBA" id="ARBA00016668"/>
    </source>
</evidence>
<evidence type="ECO:0000256" key="10">
    <source>
        <dbReference type="ARBA" id="ARBA00022448"/>
    </source>
</evidence>
<dbReference type="PANTHER" id="PTHR24223:SF456">
    <property type="entry name" value="MULTIDRUG RESISTANCE-ASSOCIATED PROTEIN LETHAL(2)03659"/>
    <property type="match status" value="1"/>
</dbReference>
<keyword evidence="23" id="KW-0413">Isomerase</keyword>
<dbReference type="Gene3D" id="1.20.1560.10">
    <property type="entry name" value="ABC transporter type 1, transmembrane domain"/>
    <property type="match status" value="2"/>
</dbReference>
<dbReference type="GO" id="GO:0005789">
    <property type="term" value="C:endoplasmic reticulum membrane"/>
    <property type="evidence" value="ECO:0007669"/>
    <property type="project" value="UniProtKB-SubCell"/>
</dbReference>
<dbReference type="InterPro" id="IPR036640">
    <property type="entry name" value="ABC1_TM_sf"/>
</dbReference>
<evidence type="ECO:0000256" key="20">
    <source>
        <dbReference type="ARBA" id="ARBA00023173"/>
    </source>
</evidence>
<dbReference type="FunFam" id="3.40.50.300:FF:001726">
    <property type="entry name" value="Multidrug resistance-associated protein 4"/>
    <property type="match status" value="1"/>
</dbReference>
<evidence type="ECO:0000256" key="11">
    <source>
        <dbReference type="ARBA" id="ARBA00022553"/>
    </source>
</evidence>
<evidence type="ECO:0000256" key="16">
    <source>
        <dbReference type="ARBA" id="ARBA00022840"/>
    </source>
</evidence>
<protein>
    <recommendedName>
        <fullName evidence="9">Cystic fibrosis transmembrane conductance regulator</fullName>
        <ecNumber evidence="8">5.6.1.6</ecNumber>
        <ecNumber evidence="7">7.6.2.2</ecNumber>
        <ecNumber evidence="26">7.6.2.3</ecNumber>
    </recommendedName>
    <alternativeName>
        <fullName evidence="27">ATP-binding cassette sub-family C member 7</fullName>
    </alternativeName>
    <alternativeName>
        <fullName evidence="28">Channel conductance-controlling ATPase</fullName>
    </alternativeName>
    <alternativeName>
        <fullName evidence="29">cAMP-dependent chloride channel</fullName>
    </alternativeName>
</protein>
<dbReference type="FunFam" id="1.20.1560.10:FF:000026">
    <property type="entry name" value="Multidrug resistance-associated protein lethal(2)03659"/>
    <property type="match status" value="1"/>
</dbReference>
<keyword evidence="12 37" id="KW-0812">Transmembrane</keyword>
<evidence type="ECO:0000256" key="8">
    <source>
        <dbReference type="ARBA" id="ARBA00012195"/>
    </source>
</evidence>
<accession>A0A6F9D5B2</accession>
<keyword evidence="18" id="KW-0406">Ion transport</keyword>
<feature type="domain" description="ABC transmembrane type-1" evidence="39">
    <location>
        <begin position="94"/>
        <end position="373"/>
    </location>
</feature>
<dbReference type="InterPro" id="IPR017871">
    <property type="entry name" value="ABC_transporter-like_CS"/>
</dbReference>
<evidence type="ECO:0000256" key="32">
    <source>
        <dbReference type="ARBA" id="ARBA00044653"/>
    </source>
</evidence>
<evidence type="ECO:0000256" key="18">
    <source>
        <dbReference type="ARBA" id="ARBA00023065"/>
    </source>
</evidence>
<keyword evidence="20" id="KW-0869">Chloride channel</keyword>
<dbReference type="SUPFAM" id="SSF52540">
    <property type="entry name" value="P-loop containing nucleoside triphosphate hydrolases"/>
    <property type="match status" value="2"/>
</dbReference>
<sequence length="1415" mass="159120">MAKYTTKDFRDNPLEKANIFSQILFWWLNDFFKNGQKRELKETDQFKLQKDDTSEDICKKLERNWEKELALHKAGGRKPSLFRAIVKTFVFRWFLFGFVVALEEVLIVITPLLLGGLLRYFENRSTLQEAFLYALGIFLTSSCISLLHHVYFYQLQRMGWHIRAGTCALMYKKTLRLSQKALASATTGQIVNLGATDVIRFDWVTLFLHFLWLTPVQAVVVCYLLWQDLGASSLAGPVIMVSIMVTQSCLGRGFGRIRAKMAVLTDQRIRTMNEVISAMRVIKMYTWEKPFENLIKEIRRKEISKVLVSSIMKACNFSMIFVATRLLVFVTFSLFVALGGNLTSSKVFTAIGLFNVLRVTIGIFFPNAIEKLSESLISMRRIQDFLLLDEFSTSVDASADNVEKSNASLEFNDFTASWTDKTHDEDLSMEHTLIDIQVKITSSKLFAVIGPVGAGKSSFLSAILRELKPTHGGLKVVGRVAYVGQVPWIFSGTIRENILFGEPYDKLRYKEVIKSCSLDKDIKSLEKGDETLVGERGVTLSGGQKARVNLARAAYRENIDIMLLDDPLSAVDSNVANHLFHECICGYMKDKIRVLVTHQLQFLSAADQIIILKHGSIDGQGTFGELQADGTDFAALLKTDEADEENKVASPTFLTPASSQYFLHGDDDVLANGVFDHALSSGIVDTTSVANNAEVVNSPARTLSVKSLHHKSITSLDLAEPLLDKDKAEFVASIEDEETRVQGSVGWKVYTEYLGTNKPLLFLLVILILSNHSLYLLCDWWISVWATQSDIFYSNFYTTITNGSLNTTQASGFSTTAVVTATSLLHLNSTYGAFPEVQFDDSYYIMISGILTLLFIIVMYSRSLLQFYYTVVSGIKMHDSMFYAVLRAPIRFFDVNPVGRILNRFSKDMGQIDEILPLALMDFIYISFTILSIMLLAISINFFVLIVVIPLLAYFVWLRQYYIKTSRDIKRMEGANRSPVFSHLSSTLQGLTTIRAFKMENNFEMEFHELQDLHSCSWFLFLTGSRWLAIRLDVLSSIFIGTVAFSSVLTASYLQTDAGKVGLVLSYSIMLMGMFQWGVRQSAEVENLMTSVERVQEYYRIPPEAPHEIPDQKPPADWPKYGIVTFDNLSYAHYAGGPNVLHKIRLSVRAHEKVGVVGRTGAGKSSLISTLFRLNEYSSGEVYIDGLAISTLGLTDLRSAISIIPQDPILFAGTLRKNLDPFSVYIDHSLWDALEQVQLKSLIESFPSKLECEVSEAGNNFSVGQRQLICLARAILRKNKILIVDEATANVDIRTDRLIQLTIRNTFQHCTVITVAHRINTVIDSDRVLVLENGRVVEFDEPHVLLSNTDGAFSKMVESIGKSEARELKDIARKVYDKTNSEGVSDDVDDADRSYLARFLPVPGSYDHLEVESNV</sequence>
<evidence type="ECO:0000256" key="22">
    <source>
        <dbReference type="ARBA" id="ARBA00023214"/>
    </source>
</evidence>
<dbReference type="InterPro" id="IPR011527">
    <property type="entry name" value="ABC1_TM_dom"/>
</dbReference>
<organism evidence="40">
    <name type="scientific">Phallusia mammillata</name>
    <dbReference type="NCBI Taxonomy" id="59560"/>
    <lineage>
        <taxon>Eukaryota</taxon>
        <taxon>Metazoa</taxon>
        <taxon>Chordata</taxon>
        <taxon>Tunicata</taxon>
        <taxon>Ascidiacea</taxon>
        <taxon>Phlebobranchia</taxon>
        <taxon>Ascidiidae</taxon>
        <taxon>Phallusia</taxon>
    </lineage>
</organism>
<dbReference type="GO" id="GO:0005524">
    <property type="term" value="F:ATP binding"/>
    <property type="evidence" value="ECO:0007669"/>
    <property type="project" value="UniProtKB-KW"/>
</dbReference>
<evidence type="ECO:0000256" key="27">
    <source>
        <dbReference type="ARBA" id="ARBA00029720"/>
    </source>
</evidence>
<feature type="transmembrane region" description="Helical" evidence="37">
    <location>
        <begin position="347"/>
        <end position="369"/>
    </location>
</feature>
<evidence type="ECO:0000256" key="25">
    <source>
        <dbReference type="ARBA" id="ARBA00024167"/>
    </source>
</evidence>
<evidence type="ECO:0000256" key="17">
    <source>
        <dbReference type="ARBA" id="ARBA00022989"/>
    </source>
</evidence>
<feature type="transmembrane region" description="Helical" evidence="37">
    <location>
        <begin position="314"/>
        <end position="335"/>
    </location>
</feature>